<gene>
    <name evidence="1" type="ORF">VQ7734_01461</name>
</gene>
<keyword evidence="2" id="KW-1185">Reference proteome</keyword>
<dbReference type="RefSeq" id="WP_073580986.1">
    <property type="nucleotide sequence ID" value="NZ_AP024897.1"/>
</dbReference>
<dbReference type="EMBL" id="FRFG01000017">
    <property type="protein sequence ID" value="SHO55715.1"/>
    <property type="molecule type" value="Genomic_DNA"/>
</dbReference>
<dbReference type="Proteomes" id="UP000184600">
    <property type="component" value="Unassembled WGS sequence"/>
</dbReference>
<evidence type="ECO:0000313" key="1">
    <source>
        <dbReference type="EMBL" id="SHO55715.1"/>
    </source>
</evidence>
<sequence>MKRLTYTLLTGVLFLGPIISFTVPAAEASYGMSATTQLKDSELTIENMLRYAIEDEYLARGEYQKIIEKFGEKRPFTNIIKAENRHISWLKPLFKKYGVPLPADRGLEFAIVPDDYAETFRIGVNAEILNIRMYSRFLAQPGLPDDIRDVFSRLMKGSENHLAAFKRGIR</sequence>
<accession>A0A1M7YT07</accession>
<dbReference type="AlphaFoldDB" id="A0A1M7YT07"/>
<proteinExistence type="predicted"/>
<evidence type="ECO:0000313" key="2">
    <source>
        <dbReference type="Proteomes" id="UP000184600"/>
    </source>
</evidence>
<organism evidence="1 2">
    <name type="scientific">Vibrio quintilis</name>
    <dbReference type="NCBI Taxonomy" id="1117707"/>
    <lineage>
        <taxon>Bacteria</taxon>
        <taxon>Pseudomonadati</taxon>
        <taxon>Pseudomonadota</taxon>
        <taxon>Gammaproteobacteria</taxon>
        <taxon>Vibrionales</taxon>
        <taxon>Vibrionaceae</taxon>
        <taxon>Vibrio</taxon>
    </lineage>
</organism>
<dbReference type="InterPro" id="IPR019243">
    <property type="entry name" value="DUF2202"/>
</dbReference>
<reference evidence="2" key="1">
    <citation type="submission" date="2016-12" db="EMBL/GenBank/DDBJ databases">
        <authorList>
            <person name="Rodrigo-Torres L."/>
            <person name="Arahal R.D."/>
            <person name="Lucena T."/>
        </authorList>
    </citation>
    <scope>NUCLEOTIDE SEQUENCE [LARGE SCALE GENOMIC DNA]</scope>
</reference>
<dbReference type="InterPro" id="IPR012347">
    <property type="entry name" value="Ferritin-like"/>
</dbReference>
<name>A0A1M7YT07_9VIBR</name>
<dbReference type="SUPFAM" id="SSF47240">
    <property type="entry name" value="Ferritin-like"/>
    <property type="match status" value="1"/>
</dbReference>
<dbReference type="Gene3D" id="1.20.1260.10">
    <property type="match status" value="1"/>
</dbReference>
<protein>
    <submittedName>
        <fullName evidence="1">Rubrerythrin</fullName>
    </submittedName>
</protein>
<dbReference type="CDD" id="cd01048">
    <property type="entry name" value="Ferritin_like_AB2"/>
    <property type="match status" value="1"/>
</dbReference>
<dbReference type="InterPro" id="IPR009078">
    <property type="entry name" value="Ferritin-like_SF"/>
</dbReference>